<reference evidence="7 8" key="1">
    <citation type="submission" date="2021-01" db="EMBL/GenBank/DDBJ databases">
        <title>Genomic Encyclopedia of Type Strains, Phase IV (KMG-IV): sequencing the most valuable type-strain genomes for metagenomic binning, comparative biology and taxonomic classification.</title>
        <authorList>
            <person name="Goeker M."/>
        </authorList>
    </citation>
    <scope>NUCLEOTIDE SEQUENCE [LARGE SCALE GENOMIC DNA]</scope>
    <source>
        <strain evidence="7 8">DSM 104297</strain>
    </source>
</reference>
<comment type="similarity">
    <text evidence="2 6">Belongs to the 4-toluene sulfonate uptake permease (TSUP) (TC 2.A.102) family.</text>
</comment>
<feature type="transmembrane region" description="Helical" evidence="6">
    <location>
        <begin position="81"/>
        <end position="100"/>
    </location>
</feature>
<evidence type="ECO:0000256" key="4">
    <source>
        <dbReference type="ARBA" id="ARBA00022989"/>
    </source>
</evidence>
<dbReference type="Pfam" id="PF01925">
    <property type="entry name" value="TauE"/>
    <property type="match status" value="1"/>
</dbReference>
<dbReference type="InterPro" id="IPR051598">
    <property type="entry name" value="TSUP/Inactive_protease-like"/>
</dbReference>
<feature type="transmembrane region" description="Helical" evidence="6">
    <location>
        <begin position="48"/>
        <end position="69"/>
    </location>
</feature>
<proteinExistence type="inferred from homology"/>
<sequence length="273" mass="29824">MEWFVLILIGLIGGTIGSLVGLGGGIIVVPALLFFGSYTVLISEVSPQVAVGTSLLVIIFTGLSSTLMYMKHKKVDYRSGLLFFIGSGPGGIIGAYVNSYLKVDSFSIYFGLFVIFTSIILMFRDKLKPRKKRNHFPFQREYKDKEGVTHIYGFHPITAIVISFIVGFSSGLFGIGGGSLMVPAMILLFAFPAHVAVATSMFMIFLSSILSSIAHMTMGNIDWSFALFLIPGAWVGGQAGAWLNTRLKSKTVIHLFRIILIVVGFRLIYEGIT</sequence>
<dbReference type="EMBL" id="JAFBFC010000007">
    <property type="protein sequence ID" value="MBM7704586.1"/>
    <property type="molecule type" value="Genomic_DNA"/>
</dbReference>
<feature type="transmembrane region" description="Helical" evidence="6">
    <location>
        <begin position="151"/>
        <end position="173"/>
    </location>
</feature>
<feature type="transmembrane region" description="Helical" evidence="6">
    <location>
        <begin position="223"/>
        <end position="245"/>
    </location>
</feature>
<comment type="subcellular location">
    <subcellularLocation>
        <location evidence="6">Cell membrane</location>
        <topology evidence="6">Multi-pass membrane protein</topology>
    </subcellularLocation>
    <subcellularLocation>
        <location evidence="1">Membrane</location>
        <topology evidence="1">Multi-pass membrane protein</topology>
    </subcellularLocation>
</comment>
<organism evidence="7 8">
    <name type="scientific">Priestia iocasae</name>
    <dbReference type="NCBI Taxonomy" id="2291674"/>
    <lineage>
        <taxon>Bacteria</taxon>
        <taxon>Bacillati</taxon>
        <taxon>Bacillota</taxon>
        <taxon>Bacilli</taxon>
        <taxon>Bacillales</taxon>
        <taxon>Bacillaceae</taxon>
        <taxon>Priestia</taxon>
    </lineage>
</organism>
<keyword evidence="3 6" id="KW-0812">Transmembrane</keyword>
<dbReference type="RefSeq" id="WP_205188586.1">
    <property type="nucleotide sequence ID" value="NZ_JAFBFC010000007.1"/>
</dbReference>
<evidence type="ECO:0000256" key="5">
    <source>
        <dbReference type="ARBA" id="ARBA00023136"/>
    </source>
</evidence>
<feature type="transmembrane region" description="Helical" evidence="6">
    <location>
        <begin position="106"/>
        <end position="123"/>
    </location>
</feature>
<protein>
    <recommendedName>
        <fullName evidence="6">Probable membrane transporter protein</fullName>
    </recommendedName>
</protein>
<dbReference type="PANTHER" id="PTHR43701">
    <property type="entry name" value="MEMBRANE TRANSPORTER PROTEIN MJ0441-RELATED"/>
    <property type="match status" value="1"/>
</dbReference>
<comment type="caution">
    <text evidence="7">The sequence shown here is derived from an EMBL/GenBank/DDBJ whole genome shotgun (WGS) entry which is preliminary data.</text>
</comment>
<accession>A0ABS2QYN9</accession>
<evidence type="ECO:0000256" key="6">
    <source>
        <dbReference type="RuleBase" id="RU363041"/>
    </source>
</evidence>
<dbReference type="Proteomes" id="UP000809829">
    <property type="component" value="Unassembled WGS sequence"/>
</dbReference>
<name>A0ABS2QYN9_9BACI</name>
<gene>
    <name evidence="7" type="ORF">JOC83_003443</name>
</gene>
<evidence type="ECO:0000256" key="1">
    <source>
        <dbReference type="ARBA" id="ARBA00004141"/>
    </source>
</evidence>
<feature type="transmembrane region" description="Helical" evidence="6">
    <location>
        <begin position="7"/>
        <end position="36"/>
    </location>
</feature>
<keyword evidence="5 6" id="KW-0472">Membrane</keyword>
<evidence type="ECO:0000313" key="8">
    <source>
        <dbReference type="Proteomes" id="UP000809829"/>
    </source>
</evidence>
<feature type="transmembrane region" description="Helical" evidence="6">
    <location>
        <begin position="185"/>
        <end position="211"/>
    </location>
</feature>
<feature type="transmembrane region" description="Helical" evidence="6">
    <location>
        <begin position="251"/>
        <end position="269"/>
    </location>
</feature>
<evidence type="ECO:0000313" key="7">
    <source>
        <dbReference type="EMBL" id="MBM7704586.1"/>
    </source>
</evidence>
<keyword evidence="6" id="KW-1003">Cell membrane</keyword>
<dbReference type="InterPro" id="IPR002781">
    <property type="entry name" value="TM_pro_TauE-like"/>
</dbReference>
<evidence type="ECO:0000256" key="2">
    <source>
        <dbReference type="ARBA" id="ARBA00009142"/>
    </source>
</evidence>
<dbReference type="PANTHER" id="PTHR43701:SF2">
    <property type="entry name" value="MEMBRANE TRANSPORTER PROTEIN YJNA-RELATED"/>
    <property type="match status" value="1"/>
</dbReference>
<keyword evidence="8" id="KW-1185">Reference proteome</keyword>
<keyword evidence="4 6" id="KW-1133">Transmembrane helix</keyword>
<evidence type="ECO:0000256" key="3">
    <source>
        <dbReference type="ARBA" id="ARBA00022692"/>
    </source>
</evidence>